<dbReference type="InterPro" id="IPR051043">
    <property type="entry name" value="Sulfatase_Mod_Factor_Kinase"/>
</dbReference>
<dbReference type="InterPro" id="IPR005532">
    <property type="entry name" value="SUMF_dom"/>
</dbReference>
<gene>
    <name evidence="2" type="ORF">SAMN06295970_12382</name>
</gene>
<reference evidence="2 3" key="1">
    <citation type="submission" date="2017-05" db="EMBL/GenBank/DDBJ databases">
        <authorList>
            <person name="Varghese N."/>
            <person name="Submissions S."/>
        </authorList>
    </citation>
    <scope>NUCLEOTIDE SEQUENCE [LARGE SCALE GENOMIC DNA]</scope>
    <source>
        <strain evidence="2 3">DSM 26001</strain>
    </source>
</reference>
<feature type="domain" description="Sulfatase-modifying factor enzyme-like" evidence="1">
    <location>
        <begin position="179"/>
        <end position="325"/>
    </location>
</feature>
<dbReference type="SUPFAM" id="SSF109854">
    <property type="entry name" value="DinB/YfiT-like putative metalloenzymes"/>
    <property type="match status" value="1"/>
</dbReference>
<evidence type="ECO:0000259" key="1">
    <source>
        <dbReference type="Pfam" id="PF03781"/>
    </source>
</evidence>
<dbReference type="InterPro" id="IPR030809">
    <property type="entry name" value="EgtB_signatur"/>
</dbReference>
<dbReference type="NCBIfam" id="TIGR04373">
    <property type="entry name" value="egtB_X_signatur"/>
    <property type="match status" value="1"/>
</dbReference>
<dbReference type="InterPro" id="IPR016187">
    <property type="entry name" value="CTDL_fold"/>
</dbReference>
<keyword evidence="3" id="KW-1185">Reference proteome</keyword>
<dbReference type="InterPro" id="IPR042095">
    <property type="entry name" value="SUMF_sf"/>
</dbReference>
<dbReference type="SUPFAM" id="SSF56436">
    <property type="entry name" value="C-type lectin-like"/>
    <property type="match status" value="1"/>
</dbReference>
<proteinExistence type="predicted"/>
<dbReference type="NCBIfam" id="NF041186">
    <property type="entry name" value="SenA"/>
    <property type="match status" value="1"/>
</dbReference>
<dbReference type="Pfam" id="PF03781">
    <property type="entry name" value="FGE-sulfatase"/>
    <property type="match status" value="1"/>
</dbReference>
<dbReference type="Gene3D" id="3.90.1580.10">
    <property type="entry name" value="paralog of FGE (formylglycine-generating enzyme)"/>
    <property type="match status" value="2"/>
</dbReference>
<name>A0ABY1QQK6_9BURK</name>
<sequence>MTFSFRTATPRELAGALENARDYTLALFSAFAAAGYDEPVRVPPLPTVNPPLWELGHIAWFAEWYILREASSSAPDAAHGHSLLTKGDDWFDSNTIPHAARWSLGLPPAGQIKTYCHEVLDRVLDKLGRASGDDAALYPYRLALAHEDMHGEAFFYTLQTLGVELPPGLDARPPRPWAEGEIRFPGGTLTMGSADGPGFVFDNERLAHPVHVPSFVMDSTLVTNQQYAEFVADGGYEKPQFWSRAGREWLMRQEHSAPRDWVRDGRRWHCVRFGRTTSLAQHEAVRHVCLYEAQAYCMWAERRLPTEAEWEYAAMAGHPAWHWGDLWEWTCSPFEPYPGFEPDAYREYSAPWFDTHQAVRGASFATRNRLRSPRFRNFYLPDRNDILVGFRTCAL</sequence>
<evidence type="ECO:0000313" key="3">
    <source>
        <dbReference type="Proteomes" id="UP001158049"/>
    </source>
</evidence>
<dbReference type="PANTHER" id="PTHR23150">
    <property type="entry name" value="SULFATASE MODIFYING FACTOR 1, 2"/>
    <property type="match status" value="1"/>
</dbReference>
<evidence type="ECO:0000313" key="2">
    <source>
        <dbReference type="EMBL" id="SMP75930.1"/>
    </source>
</evidence>
<accession>A0ABY1QQK6</accession>
<dbReference type="RefSeq" id="WP_283444701.1">
    <property type="nucleotide sequence ID" value="NZ_FXUL01000023.1"/>
</dbReference>
<dbReference type="InterPro" id="IPR034660">
    <property type="entry name" value="DinB/YfiT-like"/>
</dbReference>
<organism evidence="2 3">
    <name type="scientific">Noviherbaspirillum suwonense</name>
    <dbReference type="NCBI Taxonomy" id="1224511"/>
    <lineage>
        <taxon>Bacteria</taxon>
        <taxon>Pseudomonadati</taxon>
        <taxon>Pseudomonadota</taxon>
        <taxon>Betaproteobacteria</taxon>
        <taxon>Burkholderiales</taxon>
        <taxon>Oxalobacteraceae</taxon>
        <taxon>Noviherbaspirillum</taxon>
    </lineage>
</organism>
<protein>
    <submittedName>
        <fullName evidence="2">Ergothioneine biosynthesis protein EgtB</fullName>
    </submittedName>
</protein>
<dbReference type="Proteomes" id="UP001158049">
    <property type="component" value="Unassembled WGS sequence"/>
</dbReference>
<dbReference type="EMBL" id="FXUL01000023">
    <property type="protein sequence ID" value="SMP75930.1"/>
    <property type="molecule type" value="Genomic_DNA"/>
</dbReference>
<comment type="caution">
    <text evidence="2">The sequence shown here is derived from an EMBL/GenBank/DDBJ whole genome shotgun (WGS) entry which is preliminary data.</text>
</comment>